<feature type="domain" description="Nudix hydrolase" evidence="1">
    <location>
        <begin position="90"/>
        <end position="238"/>
    </location>
</feature>
<gene>
    <name evidence="2" type="ORF">EDD29_3833</name>
</gene>
<dbReference type="Gene3D" id="3.90.79.10">
    <property type="entry name" value="Nucleoside Triphosphate Pyrophosphohydrolase"/>
    <property type="match status" value="1"/>
</dbReference>
<keyword evidence="3" id="KW-1185">Reference proteome</keyword>
<evidence type="ECO:0000313" key="2">
    <source>
        <dbReference type="EMBL" id="ROO86270.1"/>
    </source>
</evidence>
<proteinExistence type="predicted"/>
<dbReference type="PROSITE" id="PS51462">
    <property type="entry name" value="NUDIX"/>
    <property type="match status" value="1"/>
</dbReference>
<name>A0A3N1CYA4_9ACTN</name>
<protein>
    <submittedName>
        <fullName evidence="2">ADP-ribose pyrophosphatase YjhB (NUDIX family)</fullName>
    </submittedName>
</protein>
<sequence length="243" mass="25946">MTETRDGSQDVELLAARRVRLVEGRPPELPAEHRRAMDRAWDEAVTANPALFDGPIVVLTGIRLEADLLALTWARATFRYGALHRVPGAAPLPGVYASVVQPATEGGFLVGRMAAWTSVPSRWLLPGGTVEPPPPGEAMDLATLRGHAARELREETGIVTSPDDLTLVTVVRGISIGFLFQAPPRPVAALRAAFAEATAAETAEGRTPELDDLVLLRSSDDLADLPGHAADYLPGLLRLFGTP</sequence>
<dbReference type="Pfam" id="PF00293">
    <property type="entry name" value="NUDIX"/>
    <property type="match status" value="1"/>
</dbReference>
<dbReference type="OrthoDB" id="4556257at2"/>
<accession>A0A3N1CYA4</accession>
<dbReference type="Proteomes" id="UP000272400">
    <property type="component" value="Unassembled WGS sequence"/>
</dbReference>
<evidence type="ECO:0000313" key="3">
    <source>
        <dbReference type="Proteomes" id="UP000272400"/>
    </source>
</evidence>
<dbReference type="EMBL" id="RJKE01000001">
    <property type="protein sequence ID" value="ROO86270.1"/>
    <property type="molecule type" value="Genomic_DNA"/>
</dbReference>
<dbReference type="RefSeq" id="WP_123665687.1">
    <property type="nucleotide sequence ID" value="NZ_RJKE01000001.1"/>
</dbReference>
<evidence type="ECO:0000259" key="1">
    <source>
        <dbReference type="PROSITE" id="PS51462"/>
    </source>
</evidence>
<comment type="caution">
    <text evidence="2">The sequence shown here is derived from an EMBL/GenBank/DDBJ whole genome shotgun (WGS) entry which is preliminary data.</text>
</comment>
<dbReference type="SUPFAM" id="SSF55811">
    <property type="entry name" value="Nudix"/>
    <property type="match status" value="1"/>
</dbReference>
<organism evidence="2 3">
    <name type="scientific">Actinocorallia herbida</name>
    <dbReference type="NCBI Taxonomy" id="58109"/>
    <lineage>
        <taxon>Bacteria</taxon>
        <taxon>Bacillati</taxon>
        <taxon>Actinomycetota</taxon>
        <taxon>Actinomycetes</taxon>
        <taxon>Streptosporangiales</taxon>
        <taxon>Thermomonosporaceae</taxon>
        <taxon>Actinocorallia</taxon>
    </lineage>
</organism>
<dbReference type="InterPro" id="IPR015797">
    <property type="entry name" value="NUDIX_hydrolase-like_dom_sf"/>
</dbReference>
<dbReference type="AlphaFoldDB" id="A0A3N1CYA4"/>
<dbReference type="InterPro" id="IPR000086">
    <property type="entry name" value="NUDIX_hydrolase_dom"/>
</dbReference>
<reference evidence="2 3" key="1">
    <citation type="submission" date="2018-11" db="EMBL/GenBank/DDBJ databases">
        <title>Sequencing the genomes of 1000 actinobacteria strains.</title>
        <authorList>
            <person name="Klenk H.-P."/>
        </authorList>
    </citation>
    <scope>NUCLEOTIDE SEQUENCE [LARGE SCALE GENOMIC DNA]</scope>
    <source>
        <strain evidence="2 3">DSM 44254</strain>
    </source>
</reference>